<evidence type="ECO:0000256" key="2">
    <source>
        <dbReference type="ARBA" id="ARBA00023125"/>
    </source>
</evidence>
<dbReference type="Pfam" id="PF07676">
    <property type="entry name" value="PD40"/>
    <property type="match status" value="2"/>
</dbReference>
<evidence type="ECO:0000256" key="1">
    <source>
        <dbReference type="ARBA" id="ARBA00009820"/>
    </source>
</evidence>
<dbReference type="InterPro" id="IPR001867">
    <property type="entry name" value="OmpR/PhoB-type_DNA-bd"/>
</dbReference>
<gene>
    <name evidence="7" type="ORF">P8935_08910</name>
</gene>
<feature type="DNA-binding region" description="OmpR/PhoB-type" evidence="3">
    <location>
        <begin position="8"/>
        <end position="108"/>
    </location>
</feature>
<feature type="transmembrane region" description="Helical" evidence="5">
    <location>
        <begin position="186"/>
        <end position="209"/>
    </location>
</feature>
<name>A0AAU7DP16_9BACT</name>
<dbReference type="InterPro" id="IPR016032">
    <property type="entry name" value="Sig_transdc_resp-reg_C-effctor"/>
</dbReference>
<proteinExistence type="inferred from homology"/>
<dbReference type="CDD" id="cd00383">
    <property type="entry name" value="trans_reg_C"/>
    <property type="match status" value="1"/>
</dbReference>
<keyword evidence="2 3" id="KW-0238">DNA-binding</keyword>
<dbReference type="InterPro" id="IPR036388">
    <property type="entry name" value="WH-like_DNA-bd_sf"/>
</dbReference>
<evidence type="ECO:0000259" key="6">
    <source>
        <dbReference type="PROSITE" id="PS51755"/>
    </source>
</evidence>
<organism evidence="7">
    <name type="scientific">Telmatobacter sp. DSM 110680</name>
    <dbReference type="NCBI Taxonomy" id="3036704"/>
    <lineage>
        <taxon>Bacteria</taxon>
        <taxon>Pseudomonadati</taxon>
        <taxon>Acidobacteriota</taxon>
        <taxon>Terriglobia</taxon>
        <taxon>Terriglobales</taxon>
        <taxon>Acidobacteriaceae</taxon>
        <taxon>Telmatobacter</taxon>
    </lineage>
</organism>
<dbReference type="InterPro" id="IPR011659">
    <property type="entry name" value="WD40"/>
</dbReference>
<dbReference type="RefSeq" id="WP_348264641.1">
    <property type="nucleotide sequence ID" value="NZ_CP121196.1"/>
</dbReference>
<dbReference type="GO" id="GO:0000160">
    <property type="term" value="P:phosphorelay signal transduction system"/>
    <property type="evidence" value="ECO:0007669"/>
    <property type="project" value="InterPro"/>
</dbReference>
<dbReference type="GO" id="GO:0003677">
    <property type="term" value="F:DNA binding"/>
    <property type="evidence" value="ECO:0007669"/>
    <property type="project" value="UniProtKB-UniRule"/>
</dbReference>
<evidence type="ECO:0000256" key="5">
    <source>
        <dbReference type="SAM" id="Phobius"/>
    </source>
</evidence>
<dbReference type="Pfam" id="PF00486">
    <property type="entry name" value="Trans_reg_C"/>
    <property type="match status" value="1"/>
</dbReference>
<dbReference type="SUPFAM" id="SSF82171">
    <property type="entry name" value="DPP6 N-terminal domain-like"/>
    <property type="match status" value="1"/>
</dbReference>
<reference evidence="7" key="1">
    <citation type="submission" date="2023-03" db="EMBL/GenBank/DDBJ databases">
        <title>Edaphobacter sp.</title>
        <authorList>
            <person name="Huber K.J."/>
            <person name="Papendorf J."/>
            <person name="Pilke C."/>
            <person name="Bunk B."/>
            <person name="Sproeer C."/>
            <person name="Pester M."/>
        </authorList>
    </citation>
    <scope>NUCLEOTIDE SEQUENCE</scope>
    <source>
        <strain evidence="7">DSM 110680</strain>
    </source>
</reference>
<dbReference type="PROSITE" id="PS51755">
    <property type="entry name" value="OMPR_PHOB"/>
    <property type="match status" value="1"/>
</dbReference>
<dbReference type="SUPFAM" id="SSF69304">
    <property type="entry name" value="Tricorn protease N-terminal domain"/>
    <property type="match status" value="1"/>
</dbReference>
<dbReference type="PANTHER" id="PTHR36842:SF1">
    <property type="entry name" value="PROTEIN TOLB"/>
    <property type="match status" value="1"/>
</dbReference>
<dbReference type="SMART" id="SM00862">
    <property type="entry name" value="Trans_reg_C"/>
    <property type="match status" value="1"/>
</dbReference>
<dbReference type="AlphaFoldDB" id="A0AAU7DP16"/>
<feature type="region of interest" description="Disordered" evidence="4">
    <location>
        <begin position="579"/>
        <end position="600"/>
    </location>
</feature>
<dbReference type="InterPro" id="IPR011042">
    <property type="entry name" value="6-blade_b-propeller_TolB-like"/>
</dbReference>
<keyword evidence="5" id="KW-0472">Membrane</keyword>
<keyword evidence="5" id="KW-0812">Transmembrane</keyword>
<evidence type="ECO:0000256" key="3">
    <source>
        <dbReference type="PROSITE-ProRule" id="PRU01091"/>
    </source>
</evidence>
<dbReference type="SUPFAM" id="SSF46894">
    <property type="entry name" value="C-terminal effector domain of the bipartite response regulators"/>
    <property type="match status" value="1"/>
</dbReference>
<evidence type="ECO:0000256" key="4">
    <source>
        <dbReference type="SAM" id="MobiDB-lite"/>
    </source>
</evidence>
<protein>
    <submittedName>
        <fullName evidence="7">Winged helix-turn-helix domain-containing protein</fullName>
    </submittedName>
</protein>
<keyword evidence="5" id="KW-1133">Transmembrane helix</keyword>
<comment type="similarity">
    <text evidence="1">Belongs to the TolB family.</text>
</comment>
<dbReference type="Gene3D" id="2.120.10.30">
    <property type="entry name" value="TolB, C-terminal domain"/>
    <property type="match status" value="3"/>
</dbReference>
<dbReference type="EMBL" id="CP121196">
    <property type="protein sequence ID" value="XBH19424.1"/>
    <property type="molecule type" value="Genomic_DNA"/>
</dbReference>
<evidence type="ECO:0000313" key="7">
    <source>
        <dbReference type="EMBL" id="XBH19424.1"/>
    </source>
</evidence>
<dbReference type="PANTHER" id="PTHR36842">
    <property type="entry name" value="PROTEIN TOLB HOMOLOG"/>
    <property type="match status" value="1"/>
</dbReference>
<feature type="domain" description="OmpR/PhoB-type" evidence="6">
    <location>
        <begin position="8"/>
        <end position="108"/>
    </location>
</feature>
<accession>A0AAU7DP16</accession>
<dbReference type="Gene3D" id="1.10.10.10">
    <property type="entry name" value="Winged helix-like DNA-binding domain superfamily/Winged helix DNA-binding domain"/>
    <property type="match status" value="1"/>
</dbReference>
<sequence length="752" mass="83540">MKIDSRADHTVRFGTFELNPRTRELYRNRSKLKLHGQPIDLLEILLEHAGELVTREELRTRLWPADTFVDFEHILNNNIKRLREALDDDANAPRFIETLPRLGYRFIAPVAVIGVRFTNPVEKPEGLDIGLSPAPPPNNENGSEINIALPTSAVEKTSTKLPAHNERDIATATIPSKIMDGVKQVVSWRWAALTSVFAFIVASAILYLLRPLPLLPVAEFTQITHDGLRKDIAGTDGVRLYLNRSPDQGGFAQVATSGGELAPVPVAFPYPYNSVLDVSPDGSTLLVSSSGGPQEKWGLWSVGVPGGSRRRLADGGIDSAAWSPDGKSVVYYEYDVGIYVMRSDGSEAHRVGPVKRPVFDLAWSPDGRRIRFTQYLDDQIWEMSSDGSGLHPLLPNWRPSSQQSGGRWTPDGRFFLFLSWSDRSSRSFSIKPPLQFWALDERRWPFRHAPAEPVQLTSGPIRWLTPVLSKDGKKIFAQGTIPRGELERYDAKTRRLQPFFGGISAQDVAFSRDGKSVAYVTFPEGVLWRANQDGSNPVQLTDPPLYPILPSWSPDGAQILFDGADSKGQMQSYIVSAQGGTPQKVFPEDKEEEWDPGWSSDGRRIVFTGNGALQILDLASHRETPVPGSAEEHSPRWSPDGRFIAGISSDGDLAVFDIKAQRWSMLDKGKGVAFPAWSRDSQFIFFLRDWGDLPGVYRVRVSGADAERVVDLKGFRSTGVFTHWMGLDAEDTPLVLHEVGTSDIYALTLETK</sequence>
<dbReference type="GO" id="GO:0006355">
    <property type="term" value="P:regulation of DNA-templated transcription"/>
    <property type="evidence" value="ECO:0007669"/>
    <property type="project" value="InterPro"/>
</dbReference>